<keyword evidence="3" id="KW-0862">Zinc</keyword>
<dbReference type="InterPro" id="IPR000315">
    <property type="entry name" value="Znf_B-box"/>
</dbReference>
<dbReference type="PROSITE" id="PS50188">
    <property type="entry name" value="B302_SPRY"/>
    <property type="match status" value="1"/>
</dbReference>
<sequence length="507" mass="58352">MKSIYSCPQCRETFTPRPVLRRNNMLVEVVEKLKNTELQAASPVHYYTGPGDVDCDSCTGRKHKAVKSCLVCLASFCEDHLKPHYQSQAFKKHKLVEACVDLQEKICSQHDKLMEIYCRTDQSFICYLCMTDEHKGHDTVSTTAERSKKQNELKEEQIKSQQKIQEKQKKVQELKQTVDNIKKRSQAAVDDNEKIFNEMISSLVKRRSEVTEMIRVQEKADLSRAEQPIKHLEQEITDLQRRVSDLEQLSHTPDHIHFLQSFPSLCVSPGCDDSPSFTVNQHLSFDGVRKSVSDLKKRVEEICQEDFNKIRPQAAAVLMIFTEPKSRADFLQYFCYLTLDPNTAHPQLILSEKNRVVRCSEKKQRYSDHPERFDFWVQLLCKESVCGRCYWEVEWKSGVVFLSVSYKEISRKGEGDECGFGFNSQSWSLECSSSSVSFWHNNIKTELRGPASSRIGVYVDHSAGTLSFYSVSDTMRLLHRVHTTFTQPLYAGLFVGSYSLVKLCDAK</sequence>
<evidence type="ECO:0000256" key="5">
    <source>
        <dbReference type="SAM" id="Coils"/>
    </source>
</evidence>
<evidence type="ECO:0000256" key="4">
    <source>
        <dbReference type="PROSITE-ProRule" id="PRU00024"/>
    </source>
</evidence>
<evidence type="ECO:0000259" key="6">
    <source>
        <dbReference type="PROSITE" id="PS50119"/>
    </source>
</evidence>
<dbReference type="InterPro" id="IPR006574">
    <property type="entry name" value="PRY"/>
</dbReference>
<dbReference type="Pfam" id="PF25600">
    <property type="entry name" value="TRIM_CC"/>
    <property type="match status" value="1"/>
</dbReference>
<feature type="domain" description="B box-type" evidence="6">
    <location>
        <begin position="102"/>
        <end position="142"/>
    </location>
</feature>
<keyword evidence="9" id="KW-1185">Reference proteome</keyword>
<dbReference type="PANTHER" id="PTHR25465:SF5">
    <property type="entry name" value="E3 UBIQUITIN_ISG15 LIGASE TRIM25-RELATED"/>
    <property type="match status" value="1"/>
</dbReference>
<dbReference type="Pfam" id="PF00643">
    <property type="entry name" value="zf-B_box"/>
    <property type="match status" value="1"/>
</dbReference>
<dbReference type="GO" id="GO:0008270">
    <property type="term" value="F:zinc ion binding"/>
    <property type="evidence" value="ECO:0007669"/>
    <property type="project" value="UniProtKB-KW"/>
</dbReference>
<dbReference type="AlphaFoldDB" id="A0A8T0B5F7"/>
<dbReference type="CDD" id="cd19769">
    <property type="entry name" value="Bbox2_TRIM16-like"/>
    <property type="match status" value="1"/>
</dbReference>
<dbReference type="GO" id="GO:0005737">
    <property type="term" value="C:cytoplasm"/>
    <property type="evidence" value="ECO:0007669"/>
    <property type="project" value="UniProtKB-ARBA"/>
</dbReference>
<dbReference type="SUPFAM" id="SSF57845">
    <property type="entry name" value="B-box zinc-binding domain"/>
    <property type="match status" value="1"/>
</dbReference>
<evidence type="ECO:0000256" key="2">
    <source>
        <dbReference type="ARBA" id="ARBA00022771"/>
    </source>
</evidence>
<evidence type="ECO:0000313" key="9">
    <source>
        <dbReference type="Proteomes" id="UP000606274"/>
    </source>
</evidence>
<accession>A0A8T0B5F7</accession>
<dbReference type="EMBL" id="JABFDY010000012">
    <property type="protein sequence ID" value="KAF7700429.1"/>
    <property type="molecule type" value="Genomic_DNA"/>
</dbReference>
<keyword evidence="1" id="KW-0479">Metal-binding</keyword>
<organism evidence="8 9">
    <name type="scientific">Silurus meridionalis</name>
    <name type="common">Southern catfish</name>
    <name type="synonym">Silurus soldatovi meridionalis</name>
    <dbReference type="NCBI Taxonomy" id="175797"/>
    <lineage>
        <taxon>Eukaryota</taxon>
        <taxon>Metazoa</taxon>
        <taxon>Chordata</taxon>
        <taxon>Craniata</taxon>
        <taxon>Vertebrata</taxon>
        <taxon>Euteleostomi</taxon>
        <taxon>Actinopterygii</taxon>
        <taxon>Neopterygii</taxon>
        <taxon>Teleostei</taxon>
        <taxon>Ostariophysi</taxon>
        <taxon>Siluriformes</taxon>
        <taxon>Siluridae</taxon>
        <taxon>Silurus</taxon>
    </lineage>
</organism>
<dbReference type="InterPro" id="IPR043136">
    <property type="entry name" value="B30.2/SPRY_sf"/>
</dbReference>
<dbReference type="SUPFAM" id="SSF49899">
    <property type="entry name" value="Concanavalin A-like lectins/glucanases"/>
    <property type="match status" value="1"/>
</dbReference>
<dbReference type="PRINTS" id="PR01407">
    <property type="entry name" value="BUTYPHLNCDUF"/>
</dbReference>
<dbReference type="InterPro" id="IPR003877">
    <property type="entry name" value="SPRY_dom"/>
</dbReference>
<keyword evidence="5" id="KW-0175">Coiled coil</keyword>
<dbReference type="Gene3D" id="3.30.160.60">
    <property type="entry name" value="Classic Zinc Finger"/>
    <property type="match status" value="1"/>
</dbReference>
<gene>
    <name evidence="8" type="ORF">HF521_003387</name>
</gene>
<dbReference type="SMART" id="SM00589">
    <property type="entry name" value="PRY"/>
    <property type="match status" value="1"/>
</dbReference>
<dbReference type="SMART" id="SM00449">
    <property type="entry name" value="SPRY"/>
    <property type="match status" value="1"/>
</dbReference>
<dbReference type="Gene3D" id="4.10.830.40">
    <property type="match status" value="1"/>
</dbReference>
<feature type="coiled-coil region" evidence="5">
    <location>
        <begin position="222"/>
        <end position="249"/>
    </location>
</feature>
<dbReference type="InterPro" id="IPR051051">
    <property type="entry name" value="E3_ubiq-ligase_TRIM/RNF"/>
</dbReference>
<proteinExistence type="predicted"/>
<dbReference type="InterPro" id="IPR058030">
    <property type="entry name" value="TRIM8/14/16/25/29/45/65_CC"/>
</dbReference>
<evidence type="ECO:0000313" key="8">
    <source>
        <dbReference type="EMBL" id="KAF7700429.1"/>
    </source>
</evidence>
<protein>
    <recommendedName>
        <fullName evidence="10">Tripartite motif-containing protein 16-like</fullName>
    </recommendedName>
</protein>
<dbReference type="Proteomes" id="UP000606274">
    <property type="component" value="Unassembled WGS sequence"/>
</dbReference>
<evidence type="ECO:0000259" key="7">
    <source>
        <dbReference type="PROSITE" id="PS50188"/>
    </source>
</evidence>
<evidence type="ECO:0000256" key="1">
    <source>
        <dbReference type="ARBA" id="ARBA00022723"/>
    </source>
</evidence>
<dbReference type="InterPro" id="IPR001870">
    <property type="entry name" value="B30.2/SPRY"/>
</dbReference>
<dbReference type="PROSITE" id="PS50119">
    <property type="entry name" value="ZF_BBOX"/>
    <property type="match status" value="1"/>
</dbReference>
<reference evidence="8" key="1">
    <citation type="submission" date="2020-08" db="EMBL/GenBank/DDBJ databases">
        <title>Chromosome-level assembly of Southern catfish (Silurus meridionalis) provides insights into visual adaptation to the nocturnal and benthic lifestyles.</title>
        <authorList>
            <person name="Zhang Y."/>
            <person name="Wang D."/>
            <person name="Peng Z."/>
        </authorList>
    </citation>
    <scope>NUCLEOTIDE SEQUENCE</scope>
    <source>
        <strain evidence="8">SWU-2019-XX</strain>
        <tissue evidence="8">Muscle</tissue>
    </source>
</reference>
<dbReference type="Pfam" id="PF13765">
    <property type="entry name" value="PRY"/>
    <property type="match status" value="1"/>
</dbReference>
<evidence type="ECO:0008006" key="10">
    <source>
        <dbReference type="Google" id="ProtNLM"/>
    </source>
</evidence>
<comment type="caution">
    <text evidence="8">The sequence shown here is derived from an EMBL/GenBank/DDBJ whole genome shotgun (WGS) entry which is preliminary data.</text>
</comment>
<dbReference type="InterPro" id="IPR013320">
    <property type="entry name" value="ConA-like_dom_sf"/>
</dbReference>
<dbReference type="CDD" id="cd16040">
    <property type="entry name" value="SPRY_PRY_SNTX"/>
    <property type="match status" value="1"/>
</dbReference>
<name>A0A8T0B5F7_SILME</name>
<feature type="coiled-coil region" evidence="5">
    <location>
        <begin position="144"/>
        <end position="191"/>
    </location>
</feature>
<dbReference type="InterPro" id="IPR003879">
    <property type="entry name" value="Butyrophylin_SPRY"/>
</dbReference>
<keyword evidence="2 4" id="KW-0863">Zinc-finger</keyword>
<dbReference type="Gene3D" id="2.60.120.920">
    <property type="match status" value="1"/>
</dbReference>
<dbReference type="Pfam" id="PF00622">
    <property type="entry name" value="SPRY"/>
    <property type="match status" value="1"/>
</dbReference>
<feature type="domain" description="B30.2/SPRY" evidence="7">
    <location>
        <begin position="317"/>
        <end position="507"/>
    </location>
</feature>
<evidence type="ECO:0000256" key="3">
    <source>
        <dbReference type="ARBA" id="ARBA00022833"/>
    </source>
</evidence>
<dbReference type="SMART" id="SM00336">
    <property type="entry name" value="BBOX"/>
    <property type="match status" value="1"/>
</dbReference>
<dbReference type="PANTHER" id="PTHR25465">
    <property type="entry name" value="B-BOX DOMAIN CONTAINING"/>
    <property type="match status" value="1"/>
</dbReference>